<dbReference type="GeneID" id="96902586"/>
<dbReference type="RefSeq" id="XP_003675369.1">
    <property type="nucleotide sequence ID" value="XM_003675321.1"/>
</dbReference>
<reference key="2">
    <citation type="submission" date="2011-08" db="EMBL/GenBank/DDBJ databases">
        <title>Genome sequence of Naumovozyma castellii.</title>
        <authorList>
            <person name="Gordon J.L."/>
            <person name="Armisen D."/>
            <person name="Proux-Wera E."/>
            <person name="OhEigeartaigh S.S."/>
            <person name="Byrne K.P."/>
            <person name="Wolfe K.H."/>
        </authorList>
    </citation>
    <scope>NUCLEOTIDE SEQUENCE</scope>
    <source>
        <strain>Type strain:CBS 4309</strain>
    </source>
</reference>
<dbReference type="InParanoid" id="G0VBZ3"/>
<dbReference type="HOGENOM" id="CLU_170038_0_0_1"/>
<dbReference type="OrthoDB" id="4070089at2759"/>
<protein>
    <submittedName>
        <fullName evidence="1">Uncharacterized protein</fullName>
    </submittedName>
</protein>
<sequence length="116" mass="13364">MGVCVMWMIYFSATGPYRFPDMLILKYAGNQRNLFVDPESRCLDIITEYSKNREGNPMCKTLDKVTSDHLFYYIIVARNMLKHAVGTEYADMKRDLFNETNGAAEESLLNGYLARS</sequence>
<organism evidence="1 2">
    <name type="scientific">Naumovozyma castellii</name>
    <name type="common">Yeast</name>
    <name type="synonym">Saccharomyces castellii</name>
    <dbReference type="NCBI Taxonomy" id="27288"/>
    <lineage>
        <taxon>Eukaryota</taxon>
        <taxon>Fungi</taxon>
        <taxon>Dikarya</taxon>
        <taxon>Ascomycota</taxon>
        <taxon>Saccharomycotina</taxon>
        <taxon>Saccharomycetes</taxon>
        <taxon>Saccharomycetales</taxon>
        <taxon>Saccharomycetaceae</taxon>
        <taxon>Naumovozyma</taxon>
    </lineage>
</organism>
<dbReference type="EMBL" id="HE576754">
    <property type="protein sequence ID" value="CCC69000.1"/>
    <property type="molecule type" value="Genomic_DNA"/>
</dbReference>
<dbReference type="AlphaFoldDB" id="G0VBZ3"/>
<dbReference type="Proteomes" id="UP000001640">
    <property type="component" value="Chromosome 3"/>
</dbReference>
<accession>G0VBZ3</accession>
<reference evidence="1 2" key="1">
    <citation type="journal article" date="2011" name="Proc. Natl. Acad. Sci. U.S.A.">
        <title>Evolutionary erosion of yeast sex chromosomes by mating-type switching accidents.</title>
        <authorList>
            <person name="Gordon J.L."/>
            <person name="Armisen D."/>
            <person name="Proux-Wera E."/>
            <person name="Oheigeartaigh S.S."/>
            <person name="Byrne K.P."/>
            <person name="Wolfe K.H."/>
        </authorList>
    </citation>
    <scope>NUCLEOTIDE SEQUENCE [LARGE SCALE GENOMIC DNA]</scope>
    <source>
        <strain evidence="2">ATCC 76901 / BCRC 22586 / CBS 4309 / NBRC 1992 / NRRL Y-12630</strain>
    </source>
</reference>
<keyword evidence="2" id="KW-1185">Reference proteome</keyword>
<dbReference type="STRING" id="1064592.G0VBZ3"/>
<gene>
    <name evidence="1" type="primary">NCAS0C00100</name>
    <name evidence="1" type="ordered locus">NCAS_0C00100</name>
</gene>
<proteinExistence type="predicted"/>
<dbReference type="KEGG" id="ncs:NCAS_0C00100"/>
<evidence type="ECO:0000313" key="2">
    <source>
        <dbReference type="Proteomes" id="UP000001640"/>
    </source>
</evidence>
<feature type="non-terminal residue" evidence="1">
    <location>
        <position position="116"/>
    </location>
</feature>
<name>G0VBZ3_NAUCA</name>
<evidence type="ECO:0000313" key="1">
    <source>
        <dbReference type="EMBL" id="CCC69000.1"/>
    </source>
</evidence>